<evidence type="ECO:0000259" key="17">
    <source>
        <dbReference type="Pfam" id="PF02852"/>
    </source>
</evidence>
<comment type="miscellaneous">
    <text evidence="16">The active site is a redox-active disulfide bond.</text>
</comment>
<dbReference type="EC" id="1.8.1.4" evidence="3 16"/>
<keyword evidence="6 16" id="KW-0285">Flavoprotein</keyword>
<dbReference type="STRING" id="37659.GCA_000703125_00448"/>
<evidence type="ECO:0000256" key="1">
    <source>
        <dbReference type="ARBA" id="ARBA00004496"/>
    </source>
</evidence>
<keyword evidence="10" id="KW-1015">Disulfide bond</keyword>
<proteinExistence type="inferred from homology"/>
<dbReference type="InterPro" id="IPR001100">
    <property type="entry name" value="Pyr_nuc-diS_OxRdtase"/>
</dbReference>
<evidence type="ECO:0000256" key="10">
    <source>
        <dbReference type="ARBA" id="ARBA00023157"/>
    </source>
</evidence>
<feature type="binding site" evidence="14">
    <location>
        <position position="307"/>
    </location>
    <ligand>
        <name>FAD</name>
        <dbReference type="ChEBI" id="CHEBI:57692"/>
    </ligand>
</feature>
<dbReference type="GO" id="GO:0004148">
    <property type="term" value="F:dihydrolipoyl dehydrogenase (NADH) activity"/>
    <property type="evidence" value="ECO:0007669"/>
    <property type="project" value="UniProtKB-EC"/>
</dbReference>
<dbReference type="InterPro" id="IPR050151">
    <property type="entry name" value="Class-I_Pyr_Nuc-Dis_Oxidored"/>
</dbReference>
<dbReference type="Pfam" id="PF02852">
    <property type="entry name" value="Pyr_redox_dim"/>
    <property type="match status" value="1"/>
</dbReference>
<evidence type="ECO:0000256" key="5">
    <source>
        <dbReference type="ARBA" id="ARBA00022490"/>
    </source>
</evidence>
<dbReference type="Gene3D" id="3.50.50.60">
    <property type="entry name" value="FAD/NAD(P)-binding domain"/>
    <property type="match status" value="2"/>
</dbReference>
<evidence type="ECO:0000256" key="12">
    <source>
        <dbReference type="ARBA" id="ARBA00049187"/>
    </source>
</evidence>
<dbReference type="InterPro" id="IPR004099">
    <property type="entry name" value="Pyr_nucl-diS_OxRdtase_dimer"/>
</dbReference>
<keyword evidence="14" id="KW-0547">Nucleotide-binding</keyword>
<gene>
    <name evidence="19" type="ORF">BD821_10811</name>
</gene>
<dbReference type="GO" id="GO:0006103">
    <property type="term" value="P:2-oxoglutarate metabolic process"/>
    <property type="evidence" value="ECO:0007669"/>
    <property type="project" value="TreeGrafter"/>
</dbReference>
<dbReference type="InterPro" id="IPR016156">
    <property type="entry name" value="FAD/NAD-linked_Rdtase_dimer_sf"/>
</dbReference>
<feature type="domain" description="FAD/NAD(P)-binding" evidence="18">
    <location>
        <begin position="3"/>
        <end position="322"/>
    </location>
</feature>
<dbReference type="PANTHER" id="PTHR22912">
    <property type="entry name" value="DISULFIDE OXIDOREDUCTASE"/>
    <property type="match status" value="1"/>
</dbReference>
<dbReference type="InterPro" id="IPR036188">
    <property type="entry name" value="FAD/NAD-bd_sf"/>
</dbReference>
<protein>
    <recommendedName>
        <fullName evidence="4 16">Dihydrolipoyl dehydrogenase</fullName>
        <ecNumber evidence="3 16">1.8.1.4</ecNumber>
    </recommendedName>
</protein>
<dbReference type="InterPro" id="IPR012999">
    <property type="entry name" value="Pyr_OxRdtase_I_AS"/>
</dbReference>
<comment type="catalytic activity">
    <reaction evidence="12 16">
        <text>N(6)-[(R)-dihydrolipoyl]-L-lysyl-[protein] + NAD(+) = N(6)-[(R)-lipoyl]-L-lysyl-[protein] + NADH + H(+)</text>
        <dbReference type="Rhea" id="RHEA:15045"/>
        <dbReference type="Rhea" id="RHEA-COMP:10474"/>
        <dbReference type="Rhea" id="RHEA-COMP:10475"/>
        <dbReference type="ChEBI" id="CHEBI:15378"/>
        <dbReference type="ChEBI" id="CHEBI:57540"/>
        <dbReference type="ChEBI" id="CHEBI:57945"/>
        <dbReference type="ChEBI" id="CHEBI:83099"/>
        <dbReference type="ChEBI" id="CHEBI:83100"/>
        <dbReference type="EC" id="1.8.1.4"/>
    </reaction>
</comment>
<comment type="cofactor">
    <cofactor evidence="14 16">
        <name>FAD</name>
        <dbReference type="ChEBI" id="CHEBI:57692"/>
    </cofactor>
    <text evidence="14 16">Binds 1 FAD per subunit.</text>
</comment>
<dbReference type="PRINTS" id="PR00368">
    <property type="entry name" value="FADPNR"/>
</dbReference>
<evidence type="ECO:0000256" key="3">
    <source>
        <dbReference type="ARBA" id="ARBA00012608"/>
    </source>
</evidence>
<dbReference type="AlphaFoldDB" id="A0A2S6FXG4"/>
<comment type="caution">
    <text evidence="19">The sequence shown here is derived from an EMBL/GenBank/DDBJ whole genome shotgun (WGS) entry which is preliminary data.</text>
</comment>
<dbReference type="SUPFAM" id="SSF51905">
    <property type="entry name" value="FAD/NAD(P)-binding domain"/>
    <property type="match status" value="1"/>
</dbReference>
<keyword evidence="11 16" id="KW-0676">Redox-active center</keyword>
<evidence type="ECO:0000256" key="8">
    <source>
        <dbReference type="ARBA" id="ARBA00023002"/>
    </source>
</evidence>
<evidence type="ECO:0000313" key="19">
    <source>
        <dbReference type="EMBL" id="PPK48251.1"/>
    </source>
</evidence>
<dbReference type="OrthoDB" id="9807946at2"/>
<dbReference type="Gene3D" id="3.30.390.30">
    <property type="match status" value="1"/>
</dbReference>
<evidence type="ECO:0000259" key="18">
    <source>
        <dbReference type="Pfam" id="PF07992"/>
    </source>
</evidence>
<dbReference type="PANTHER" id="PTHR22912:SF217">
    <property type="entry name" value="DIHYDROLIPOYL DEHYDROGENASE"/>
    <property type="match status" value="1"/>
</dbReference>
<feature type="active site" description="Proton acceptor" evidence="13">
    <location>
        <position position="439"/>
    </location>
</feature>
<evidence type="ECO:0000256" key="15">
    <source>
        <dbReference type="PIRSR" id="PIRSR000350-4"/>
    </source>
</evidence>
<keyword evidence="9 14" id="KW-0520">NAD</keyword>
<feature type="binding site" evidence="14">
    <location>
        <begin position="177"/>
        <end position="184"/>
    </location>
    <ligand>
        <name>NAD(+)</name>
        <dbReference type="ChEBI" id="CHEBI:57540"/>
    </ligand>
</feature>
<dbReference type="GO" id="GO:0050660">
    <property type="term" value="F:flavin adenine dinucleotide binding"/>
    <property type="evidence" value="ECO:0007669"/>
    <property type="project" value="InterPro"/>
</dbReference>
<evidence type="ECO:0000256" key="9">
    <source>
        <dbReference type="ARBA" id="ARBA00023027"/>
    </source>
</evidence>
<dbReference type="InterPro" id="IPR023753">
    <property type="entry name" value="FAD/NAD-binding_dom"/>
</dbReference>
<sequence length="465" mass="50013">MDKDIIVIGGGPGGYVAAIRAAQLGLNVTVVEKDKLGGTCLNRGCIPTKALYRNAEILNILENIDEFGINVSDYSINVAKVQDRKNKIVHTLVSGVEQLLKANKVEVISGEATLKDKNTVTVKTADGVQNIRTKNIIIATGSVPYMPSIKGIEEKGVVTSDELLEFEEIPEELVVLGGGVIGLEFAGIFNAMKTKVKVIKASTTIFPSVDSDITKRYSAYLKKQGIEVQSSVDVKSIERQGEKLVIKAEGKKGEMSITADTILISKGRRANVKGLDIESLGIVMDKKGIRVDENLKTNIEGIYAIGDVNGISLLAHAASSQGVYAVEHIAGLTNKRYEAIIPDCIFVFPEIASVGVTEDEAKKRELEYNASKFMFGANGKALSLGEGDGFIKILSLKEDDTIIGVHIMGPHASDLIHEGALAINNKLGVEDIKKTVHAHPTLSEAFYEAALGLKKEAIHIAPPRK</sequence>
<evidence type="ECO:0000256" key="13">
    <source>
        <dbReference type="PIRSR" id="PIRSR000350-2"/>
    </source>
</evidence>
<dbReference type="FunFam" id="3.30.390.30:FF:000001">
    <property type="entry name" value="Dihydrolipoyl dehydrogenase"/>
    <property type="match status" value="1"/>
</dbReference>
<dbReference type="PROSITE" id="PS00076">
    <property type="entry name" value="PYRIDINE_REDOX_1"/>
    <property type="match status" value="1"/>
</dbReference>
<evidence type="ECO:0000313" key="20">
    <source>
        <dbReference type="Proteomes" id="UP000239863"/>
    </source>
</evidence>
<dbReference type="RefSeq" id="WP_104409845.1">
    <property type="nucleotide sequence ID" value="NZ_PTIS01000008.1"/>
</dbReference>
<evidence type="ECO:0000256" key="7">
    <source>
        <dbReference type="ARBA" id="ARBA00022827"/>
    </source>
</evidence>
<feature type="binding site" evidence="14">
    <location>
        <begin position="140"/>
        <end position="142"/>
    </location>
    <ligand>
        <name>FAD</name>
        <dbReference type="ChEBI" id="CHEBI:57692"/>
    </ligand>
</feature>
<keyword evidence="7 14" id="KW-0274">FAD</keyword>
<accession>A0A2S6FXG4</accession>
<feature type="domain" description="Pyridine nucleotide-disulphide oxidoreductase dimerisation" evidence="17">
    <location>
        <begin position="341"/>
        <end position="450"/>
    </location>
</feature>
<dbReference type="PIRSF" id="PIRSF000350">
    <property type="entry name" value="Mercury_reductase_MerA"/>
    <property type="match status" value="1"/>
</dbReference>
<evidence type="ECO:0000256" key="2">
    <source>
        <dbReference type="ARBA" id="ARBA00007532"/>
    </source>
</evidence>
<evidence type="ECO:0000256" key="6">
    <source>
        <dbReference type="ARBA" id="ARBA00022630"/>
    </source>
</evidence>
<dbReference type="NCBIfam" id="TIGR01350">
    <property type="entry name" value="lipoamide_DH"/>
    <property type="match status" value="1"/>
</dbReference>
<dbReference type="EMBL" id="PTIS01000008">
    <property type="protein sequence ID" value="PPK48251.1"/>
    <property type="molecule type" value="Genomic_DNA"/>
</dbReference>
<comment type="subcellular location">
    <subcellularLocation>
        <location evidence="1">Cytoplasm</location>
    </subcellularLocation>
</comment>
<dbReference type="SUPFAM" id="SSF55424">
    <property type="entry name" value="FAD/NAD-linked reductases, dimerisation (C-terminal) domain"/>
    <property type="match status" value="1"/>
</dbReference>
<feature type="binding site" evidence="14">
    <location>
        <position position="49"/>
    </location>
    <ligand>
        <name>FAD</name>
        <dbReference type="ChEBI" id="CHEBI:57692"/>
    </ligand>
</feature>
<keyword evidence="5" id="KW-0963">Cytoplasm</keyword>
<feature type="disulfide bond" description="Redox-active" evidence="15">
    <location>
        <begin position="40"/>
        <end position="45"/>
    </location>
</feature>
<evidence type="ECO:0000256" key="14">
    <source>
        <dbReference type="PIRSR" id="PIRSR000350-3"/>
    </source>
</evidence>
<comment type="similarity">
    <text evidence="2 16">Belongs to the class-I pyridine nucleotide-disulfide oxidoreductase family.</text>
</comment>
<keyword evidence="8 16" id="KW-0560">Oxidoreductase</keyword>
<organism evidence="19 20">
    <name type="scientific">Clostridium algidicarnis DSM 15099</name>
    <dbReference type="NCBI Taxonomy" id="1121295"/>
    <lineage>
        <taxon>Bacteria</taxon>
        <taxon>Bacillati</taxon>
        <taxon>Bacillota</taxon>
        <taxon>Clostridia</taxon>
        <taxon>Eubacteriales</taxon>
        <taxon>Clostridiaceae</taxon>
        <taxon>Clostridium</taxon>
    </lineage>
</organism>
<dbReference type="GO" id="GO:0005737">
    <property type="term" value="C:cytoplasm"/>
    <property type="evidence" value="ECO:0007669"/>
    <property type="project" value="UniProtKB-SubCell"/>
</dbReference>
<evidence type="ECO:0000256" key="11">
    <source>
        <dbReference type="ARBA" id="ARBA00023284"/>
    </source>
</evidence>
<dbReference type="InterPro" id="IPR006258">
    <property type="entry name" value="Lipoamide_DH"/>
</dbReference>
<feature type="binding site" evidence="14">
    <location>
        <position position="267"/>
    </location>
    <ligand>
        <name>NAD(+)</name>
        <dbReference type="ChEBI" id="CHEBI:57540"/>
    </ligand>
</feature>
<dbReference type="PRINTS" id="PR00411">
    <property type="entry name" value="PNDRDTASEI"/>
</dbReference>
<evidence type="ECO:0000256" key="4">
    <source>
        <dbReference type="ARBA" id="ARBA00016961"/>
    </source>
</evidence>
<dbReference type="Proteomes" id="UP000239863">
    <property type="component" value="Unassembled WGS sequence"/>
</dbReference>
<reference evidence="19 20" key="1">
    <citation type="submission" date="2018-02" db="EMBL/GenBank/DDBJ databases">
        <title>Genomic Encyclopedia of Archaeal and Bacterial Type Strains, Phase II (KMG-II): from individual species to whole genera.</title>
        <authorList>
            <person name="Goeker M."/>
        </authorList>
    </citation>
    <scope>NUCLEOTIDE SEQUENCE [LARGE SCALE GENOMIC DNA]</scope>
    <source>
        <strain evidence="19 20">DSM 15099</strain>
    </source>
</reference>
<dbReference type="Pfam" id="PF07992">
    <property type="entry name" value="Pyr_redox_2"/>
    <property type="match status" value="1"/>
</dbReference>
<evidence type="ECO:0000256" key="16">
    <source>
        <dbReference type="RuleBase" id="RU003692"/>
    </source>
</evidence>
<name>A0A2S6FXG4_9CLOT</name>